<feature type="region of interest" description="Disordered" evidence="1">
    <location>
        <begin position="375"/>
        <end position="400"/>
    </location>
</feature>
<evidence type="ECO:0000313" key="4">
    <source>
        <dbReference type="Proteomes" id="UP000252355"/>
    </source>
</evidence>
<feature type="domain" description="SLH" evidence="2">
    <location>
        <begin position="312"/>
        <end position="375"/>
    </location>
</feature>
<feature type="compositionally biased region" description="Low complexity" evidence="1">
    <location>
        <begin position="379"/>
        <end position="388"/>
    </location>
</feature>
<accession>A0A367ZPL7</accession>
<proteinExistence type="predicted"/>
<dbReference type="EMBL" id="QOQW01000008">
    <property type="protein sequence ID" value="RCK80084.1"/>
    <property type="molecule type" value="Genomic_DNA"/>
</dbReference>
<evidence type="ECO:0000259" key="2">
    <source>
        <dbReference type="PROSITE" id="PS51272"/>
    </source>
</evidence>
<sequence length="444" mass="48427">MNAGKKQFLAGALAGLLLVALTIDGRTLVAAVSQTLTLAQMPPEIRQGYDLGLLPPAAFTATGWKEEITSQNFRLAVQKILQQAGSPIAGRLADLVQAGILPRQPNQAIVLRREAFETVFRMVIHFWNEGILAPPSPAAGRRRFSDYTPRRAYRPALAWLLKHEVIRGYEDGRLRVRRPLTNRDCLYLLVRLHEQVMANRLAADRDQAERGPAFLDLSTESWLTEPIRRLEAAGAFSFTRLGPRLDGDRPMGLADTAGLVSGILTRADRPAPLAAVQQVVGEGPAVRSTTRGQLARLTAALVDAFVEPPPLEEFPYTDVRPDSPTGRAARRLAAIGLRMGYPTGRLAPDEAVTRYEIIGTLNAALRLIGPVPPAPAPTAAPAEEAVTTAPPPADPVPPSTVADLVADEPLPRSTEDFARLMRARQQKIRALLERNPTRRPRFAD</sequence>
<evidence type="ECO:0000256" key="1">
    <source>
        <dbReference type="SAM" id="MobiDB-lite"/>
    </source>
</evidence>
<name>A0A367ZPL7_9BACT</name>
<organism evidence="3 4">
    <name type="scientific">Candidatus Ozemobacter sibiricus</name>
    <dbReference type="NCBI Taxonomy" id="2268124"/>
    <lineage>
        <taxon>Bacteria</taxon>
        <taxon>Candidatus Ozemobacteria</taxon>
        <taxon>Candidatus Ozemobacterales</taxon>
        <taxon>Candidatus Ozemobacteraceae</taxon>
        <taxon>Candidatus Ozemobacter</taxon>
    </lineage>
</organism>
<protein>
    <recommendedName>
        <fullName evidence="2">SLH domain-containing protein</fullName>
    </recommendedName>
</protein>
<dbReference type="Proteomes" id="UP000252355">
    <property type="component" value="Unassembled WGS sequence"/>
</dbReference>
<feature type="compositionally biased region" description="Pro residues" evidence="1">
    <location>
        <begin position="389"/>
        <end position="398"/>
    </location>
</feature>
<comment type="caution">
    <text evidence="3">The sequence shown here is derived from an EMBL/GenBank/DDBJ whole genome shotgun (WGS) entry which is preliminary data.</text>
</comment>
<dbReference type="Pfam" id="PF00395">
    <property type="entry name" value="SLH"/>
    <property type="match status" value="2"/>
</dbReference>
<dbReference type="PROSITE" id="PS51272">
    <property type="entry name" value="SLH"/>
    <property type="match status" value="1"/>
</dbReference>
<reference evidence="3 4" key="1">
    <citation type="submission" date="2018-05" db="EMBL/GenBank/DDBJ databases">
        <title>A metagenomic window into the 2 km-deep terrestrial subsurface aquifer revealed taxonomically and functionally diverse microbial community comprising novel uncultured bacterial lineages.</title>
        <authorList>
            <person name="Kadnikov V.V."/>
            <person name="Mardanov A.V."/>
            <person name="Beletsky A.V."/>
            <person name="Banks D."/>
            <person name="Pimenov N.V."/>
            <person name="Frank Y.A."/>
            <person name="Karnachuk O.V."/>
            <person name="Ravin N.V."/>
        </authorList>
    </citation>
    <scope>NUCLEOTIDE SEQUENCE [LARGE SCALE GENOMIC DNA]</scope>
    <source>
        <strain evidence="3">BY5</strain>
    </source>
</reference>
<dbReference type="InterPro" id="IPR001119">
    <property type="entry name" value="SLH_dom"/>
</dbReference>
<evidence type="ECO:0000313" key="3">
    <source>
        <dbReference type="EMBL" id="RCK80084.1"/>
    </source>
</evidence>
<dbReference type="AlphaFoldDB" id="A0A367ZPL7"/>
<gene>
    <name evidence="3" type="ORF">OZSIB_3588</name>
</gene>